<dbReference type="CDD" id="cd01926">
    <property type="entry name" value="cyclophilin_ABH_like"/>
    <property type="match status" value="1"/>
</dbReference>
<dbReference type="GO" id="GO:0003755">
    <property type="term" value="F:peptidyl-prolyl cis-trans isomerase activity"/>
    <property type="evidence" value="ECO:0007669"/>
    <property type="project" value="UniProtKB-UniRule"/>
</dbReference>
<dbReference type="Proteomes" id="UP001432027">
    <property type="component" value="Unassembled WGS sequence"/>
</dbReference>
<evidence type="ECO:0000313" key="7">
    <source>
        <dbReference type="EMBL" id="GMS84938.1"/>
    </source>
</evidence>
<feature type="signal peptide" evidence="4">
    <location>
        <begin position="1"/>
        <end position="30"/>
    </location>
</feature>
<gene>
    <name evidence="7" type="ORF">PENTCL1PPCAC_7113</name>
</gene>
<dbReference type="PRINTS" id="PR00153">
    <property type="entry name" value="CSAPPISMRASE"/>
</dbReference>
<keyword evidence="3 4" id="KW-0413">Isomerase</keyword>
<sequence>MLTWRALRLSMGIIGLSSLALLAYISLASAADTVTVTKQAYFDITIGGKKEGRIVIGLFGGVVPKTAENFLELSTGAKGFGYKGSKFHRVIKDFMIQGGDFTRGDGTGGKSIYGEKFADENFALKHYGPGWLSMANAGKDTNGSQFFITTVTTPWLDGRHVVFGKIIEGMDVVRKIEATKTRPGDRPEEDVVIADSGELPLAAPFETPKAPVN</sequence>
<dbReference type="AlphaFoldDB" id="A0AAV5SS48"/>
<dbReference type="FunFam" id="2.40.100.10:FF:000001">
    <property type="entry name" value="Peptidyl-prolyl cis-trans isomerase"/>
    <property type="match status" value="1"/>
</dbReference>
<evidence type="ECO:0000256" key="4">
    <source>
        <dbReference type="RuleBase" id="RU363019"/>
    </source>
</evidence>
<evidence type="ECO:0000259" key="6">
    <source>
        <dbReference type="PROSITE" id="PS50072"/>
    </source>
</evidence>
<dbReference type="InterPro" id="IPR020892">
    <property type="entry name" value="Cyclophilin-type_PPIase_CS"/>
</dbReference>
<feature type="chain" id="PRO_5043111018" description="Peptidyl-prolyl cis-trans isomerase" evidence="4">
    <location>
        <begin position="31"/>
        <end position="213"/>
    </location>
</feature>
<dbReference type="InterPro" id="IPR002130">
    <property type="entry name" value="Cyclophilin-type_PPIase_dom"/>
</dbReference>
<dbReference type="EC" id="5.2.1.8" evidence="4"/>
<dbReference type="PROSITE" id="PS50072">
    <property type="entry name" value="CSA_PPIASE_2"/>
    <property type="match status" value="1"/>
</dbReference>
<dbReference type="EMBL" id="BTSX01000002">
    <property type="protein sequence ID" value="GMS84938.1"/>
    <property type="molecule type" value="Genomic_DNA"/>
</dbReference>
<dbReference type="GO" id="GO:0005737">
    <property type="term" value="C:cytoplasm"/>
    <property type="evidence" value="ECO:0007669"/>
    <property type="project" value="TreeGrafter"/>
</dbReference>
<dbReference type="Gene3D" id="2.40.100.10">
    <property type="entry name" value="Cyclophilin-like"/>
    <property type="match status" value="1"/>
</dbReference>
<evidence type="ECO:0000256" key="3">
    <source>
        <dbReference type="ARBA" id="ARBA00023235"/>
    </source>
</evidence>
<evidence type="ECO:0000256" key="5">
    <source>
        <dbReference type="SAM" id="MobiDB-lite"/>
    </source>
</evidence>
<keyword evidence="8" id="KW-1185">Reference proteome</keyword>
<reference evidence="7" key="1">
    <citation type="submission" date="2023-10" db="EMBL/GenBank/DDBJ databases">
        <title>Genome assembly of Pristionchus species.</title>
        <authorList>
            <person name="Yoshida K."/>
            <person name="Sommer R.J."/>
        </authorList>
    </citation>
    <scope>NUCLEOTIDE SEQUENCE</scope>
    <source>
        <strain evidence="7">RS0144</strain>
    </source>
</reference>
<name>A0AAV5SS48_9BILA</name>
<dbReference type="PANTHER" id="PTHR11071:SF561">
    <property type="entry name" value="PEPTIDYL-PROLYL CIS-TRANS ISOMERASE D-RELATED"/>
    <property type="match status" value="1"/>
</dbReference>
<keyword evidence="2 4" id="KW-0697">Rotamase</keyword>
<comment type="function">
    <text evidence="4">PPIases accelerate the folding of proteins. It catalyzes the cis-trans isomerization of proline imidic peptide bonds in oligopeptides.</text>
</comment>
<comment type="similarity">
    <text evidence="4">Belongs to the cyclophilin-type PPIase family.</text>
</comment>
<dbReference type="SUPFAM" id="SSF50891">
    <property type="entry name" value="Cyclophilin-like"/>
    <property type="match status" value="1"/>
</dbReference>
<dbReference type="GO" id="GO:0016018">
    <property type="term" value="F:cyclosporin A binding"/>
    <property type="evidence" value="ECO:0007669"/>
    <property type="project" value="TreeGrafter"/>
</dbReference>
<evidence type="ECO:0000256" key="2">
    <source>
        <dbReference type="ARBA" id="ARBA00023110"/>
    </source>
</evidence>
<evidence type="ECO:0000256" key="1">
    <source>
        <dbReference type="ARBA" id="ARBA00000971"/>
    </source>
</evidence>
<feature type="region of interest" description="Disordered" evidence="5">
    <location>
        <begin position="179"/>
        <end position="213"/>
    </location>
</feature>
<comment type="catalytic activity">
    <reaction evidence="1 4">
        <text>[protein]-peptidylproline (omega=180) = [protein]-peptidylproline (omega=0)</text>
        <dbReference type="Rhea" id="RHEA:16237"/>
        <dbReference type="Rhea" id="RHEA-COMP:10747"/>
        <dbReference type="Rhea" id="RHEA-COMP:10748"/>
        <dbReference type="ChEBI" id="CHEBI:83833"/>
        <dbReference type="ChEBI" id="CHEBI:83834"/>
        <dbReference type="EC" id="5.2.1.8"/>
    </reaction>
</comment>
<proteinExistence type="inferred from homology"/>
<dbReference type="Pfam" id="PF00160">
    <property type="entry name" value="Pro_isomerase"/>
    <property type="match status" value="1"/>
</dbReference>
<comment type="caution">
    <text evidence="7">The sequence shown here is derived from an EMBL/GenBank/DDBJ whole genome shotgun (WGS) entry which is preliminary data.</text>
</comment>
<organism evidence="7 8">
    <name type="scientific">Pristionchus entomophagus</name>
    <dbReference type="NCBI Taxonomy" id="358040"/>
    <lineage>
        <taxon>Eukaryota</taxon>
        <taxon>Metazoa</taxon>
        <taxon>Ecdysozoa</taxon>
        <taxon>Nematoda</taxon>
        <taxon>Chromadorea</taxon>
        <taxon>Rhabditida</taxon>
        <taxon>Rhabditina</taxon>
        <taxon>Diplogasteromorpha</taxon>
        <taxon>Diplogasteroidea</taxon>
        <taxon>Neodiplogasteridae</taxon>
        <taxon>Pristionchus</taxon>
    </lineage>
</organism>
<dbReference type="PROSITE" id="PS00170">
    <property type="entry name" value="CSA_PPIASE_1"/>
    <property type="match status" value="1"/>
</dbReference>
<dbReference type="GO" id="GO:0006457">
    <property type="term" value="P:protein folding"/>
    <property type="evidence" value="ECO:0007669"/>
    <property type="project" value="InterPro"/>
</dbReference>
<dbReference type="InterPro" id="IPR029000">
    <property type="entry name" value="Cyclophilin-like_dom_sf"/>
</dbReference>
<keyword evidence="4" id="KW-0732">Signal</keyword>
<protein>
    <recommendedName>
        <fullName evidence="4">Peptidyl-prolyl cis-trans isomerase</fullName>
        <shortName evidence="4">PPIase</shortName>
        <ecNumber evidence="4">5.2.1.8</ecNumber>
    </recommendedName>
</protein>
<accession>A0AAV5SS48</accession>
<evidence type="ECO:0000313" key="8">
    <source>
        <dbReference type="Proteomes" id="UP001432027"/>
    </source>
</evidence>
<feature type="domain" description="PPIase cyclophilin-type" evidence="6">
    <location>
        <begin position="41"/>
        <end position="198"/>
    </location>
</feature>
<dbReference type="PANTHER" id="PTHR11071">
    <property type="entry name" value="PEPTIDYL-PROLYL CIS-TRANS ISOMERASE"/>
    <property type="match status" value="1"/>
</dbReference>